<comment type="cofactor">
    <cofactor evidence="2">
        <name>Mn(2+)</name>
        <dbReference type="ChEBI" id="CHEBI:29035"/>
    </cofactor>
</comment>
<name>I4B8E6_TURPD</name>
<comment type="cofactor">
    <cofactor evidence="13">
        <name>a divalent metal cation</name>
        <dbReference type="ChEBI" id="CHEBI:60240"/>
    </cofactor>
    <text evidence="13">Binds 1 divalent metal cation per subunit.</text>
</comment>
<keyword evidence="9 11" id="KW-0413">Isomerase</keyword>
<accession>I4B8E6</accession>
<comment type="similarity">
    <text evidence="6 11">Belongs to the ribulose-phosphate 3-epimerase family.</text>
</comment>
<dbReference type="CDD" id="cd00429">
    <property type="entry name" value="RPE"/>
    <property type="match status" value="1"/>
</dbReference>
<feature type="binding site" evidence="13">
    <location>
        <position position="66"/>
    </location>
    <ligand>
        <name>a divalent metal cation</name>
        <dbReference type="ChEBI" id="CHEBI:60240"/>
    </ligand>
</feature>
<feature type="binding site" evidence="14">
    <location>
        <begin position="200"/>
        <end position="201"/>
    </location>
    <ligand>
        <name>substrate</name>
    </ligand>
</feature>
<dbReference type="NCBIfam" id="NF004076">
    <property type="entry name" value="PRK05581.1-4"/>
    <property type="match status" value="1"/>
</dbReference>
<dbReference type="Pfam" id="PF00834">
    <property type="entry name" value="Ribul_P_3_epim"/>
    <property type="match status" value="1"/>
</dbReference>
<feature type="active site" description="Proton donor" evidence="12">
    <location>
        <position position="178"/>
    </location>
</feature>
<dbReference type="NCBIfam" id="TIGR01163">
    <property type="entry name" value="rpe"/>
    <property type="match status" value="1"/>
</dbReference>
<protein>
    <recommendedName>
        <fullName evidence="7 10">Ribulose-phosphate 3-epimerase</fullName>
        <ecNumber evidence="7 10">5.1.3.1</ecNumber>
    </recommendedName>
</protein>
<dbReference type="EC" id="5.1.3.1" evidence="7 10"/>
<evidence type="ECO:0000256" key="5">
    <source>
        <dbReference type="ARBA" id="ARBA00001954"/>
    </source>
</evidence>
<dbReference type="HOGENOM" id="CLU_054856_2_1_12"/>
<dbReference type="GO" id="GO:0004750">
    <property type="term" value="F:D-ribulose-phosphate 3-epimerase activity"/>
    <property type="evidence" value="ECO:0007669"/>
    <property type="project" value="UniProtKB-UniRule"/>
</dbReference>
<dbReference type="InterPro" id="IPR013785">
    <property type="entry name" value="Aldolase_TIM"/>
</dbReference>
<evidence type="ECO:0000256" key="11">
    <source>
        <dbReference type="PIRNR" id="PIRNR001461"/>
    </source>
</evidence>
<organism evidence="15 16">
    <name type="scientific">Turneriella parva (strain ATCC BAA-1111 / DSM 21527 / NCTC 11395 / H)</name>
    <name type="common">Leptospira parva</name>
    <dbReference type="NCBI Taxonomy" id="869212"/>
    <lineage>
        <taxon>Bacteria</taxon>
        <taxon>Pseudomonadati</taxon>
        <taxon>Spirochaetota</taxon>
        <taxon>Spirochaetia</taxon>
        <taxon>Leptospirales</taxon>
        <taxon>Leptospiraceae</taxon>
        <taxon>Turneriella</taxon>
    </lineage>
</organism>
<dbReference type="PANTHER" id="PTHR11749">
    <property type="entry name" value="RIBULOSE-5-PHOSPHATE-3-EPIMERASE"/>
    <property type="match status" value="1"/>
</dbReference>
<feature type="binding site" evidence="13">
    <location>
        <position position="35"/>
    </location>
    <ligand>
        <name>a divalent metal cation</name>
        <dbReference type="ChEBI" id="CHEBI:60240"/>
    </ligand>
</feature>
<dbReference type="PATRIC" id="fig|869212.3.peg.2936"/>
<evidence type="ECO:0000256" key="6">
    <source>
        <dbReference type="ARBA" id="ARBA00009541"/>
    </source>
</evidence>
<comment type="cofactor">
    <cofactor evidence="3">
        <name>Co(2+)</name>
        <dbReference type="ChEBI" id="CHEBI:48828"/>
    </cofactor>
</comment>
<proteinExistence type="inferred from homology"/>
<evidence type="ECO:0000256" key="7">
    <source>
        <dbReference type="ARBA" id="ARBA00013188"/>
    </source>
</evidence>
<dbReference type="SUPFAM" id="SSF51366">
    <property type="entry name" value="Ribulose-phoshate binding barrel"/>
    <property type="match status" value="1"/>
</dbReference>
<evidence type="ECO:0000256" key="8">
    <source>
        <dbReference type="ARBA" id="ARBA00022723"/>
    </source>
</evidence>
<dbReference type="InterPro" id="IPR026019">
    <property type="entry name" value="Ribul_P_3_epim"/>
</dbReference>
<dbReference type="STRING" id="869212.Turpa_2914"/>
<feature type="active site" description="Proton acceptor" evidence="12">
    <location>
        <position position="35"/>
    </location>
</feature>
<keyword evidence="11" id="KW-0119">Carbohydrate metabolism</keyword>
<sequence>MATQISPSILAAPLAHLAAAAKQIEAAGCEYIHIDVMDGHFVPALTFGDQITAAIQAESSVALDVHLMVARPEVEAPKYYALKPKIITFHYEATTAPIRLAEQIRAQGIRAGIALNPCTPVSALKDIIHAFDLVLFMSIEPGFYGQKFIESSWERLAELKALKEREHAAGRRLEIEVDGGVSDVNCRRLTEGGVDILVSGSYLFKGDMKERVQKLRA</sequence>
<evidence type="ECO:0000256" key="14">
    <source>
        <dbReference type="PIRSR" id="PIRSR001461-3"/>
    </source>
</evidence>
<dbReference type="PIRSF" id="PIRSF001461">
    <property type="entry name" value="RPE"/>
    <property type="match status" value="1"/>
</dbReference>
<comment type="cofactor">
    <cofactor evidence="4">
        <name>Zn(2+)</name>
        <dbReference type="ChEBI" id="CHEBI:29105"/>
    </cofactor>
</comment>
<dbReference type="GO" id="GO:0005975">
    <property type="term" value="P:carbohydrate metabolic process"/>
    <property type="evidence" value="ECO:0007669"/>
    <property type="project" value="InterPro"/>
</dbReference>
<keyword evidence="13" id="KW-0464">Manganese</keyword>
<dbReference type="Gene3D" id="3.20.20.70">
    <property type="entry name" value="Aldolase class I"/>
    <property type="match status" value="1"/>
</dbReference>
<feature type="binding site" evidence="14">
    <location>
        <begin position="142"/>
        <end position="145"/>
    </location>
    <ligand>
        <name>substrate</name>
    </ligand>
</feature>
<keyword evidence="13" id="KW-0862">Zinc</keyword>
<evidence type="ECO:0000256" key="4">
    <source>
        <dbReference type="ARBA" id="ARBA00001947"/>
    </source>
</evidence>
<dbReference type="InterPro" id="IPR000056">
    <property type="entry name" value="Ribul_P_3_epim-like"/>
</dbReference>
<keyword evidence="8 13" id="KW-0479">Metal-binding</keyword>
<feature type="binding site" evidence="14">
    <location>
        <position position="180"/>
    </location>
    <ligand>
        <name>substrate</name>
    </ligand>
</feature>
<reference evidence="15 16" key="1">
    <citation type="submission" date="2012-06" db="EMBL/GenBank/DDBJ databases">
        <title>The complete chromosome of genome of Turneriella parva DSM 21527.</title>
        <authorList>
            <consortium name="US DOE Joint Genome Institute (JGI-PGF)"/>
            <person name="Lucas S."/>
            <person name="Han J."/>
            <person name="Lapidus A."/>
            <person name="Bruce D."/>
            <person name="Goodwin L."/>
            <person name="Pitluck S."/>
            <person name="Peters L."/>
            <person name="Kyrpides N."/>
            <person name="Mavromatis K."/>
            <person name="Ivanova N."/>
            <person name="Mikhailova N."/>
            <person name="Chertkov O."/>
            <person name="Detter J.C."/>
            <person name="Tapia R."/>
            <person name="Han C."/>
            <person name="Land M."/>
            <person name="Hauser L."/>
            <person name="Markowitz V."/>
            <person name="Cheng J.-F."/>
            <person name="Hugenholtz P."/>
            <person name="Woyke T."/>
            <person name="Wu D."/>
            <person name="Gronow S."/>
            <person name="Wellnitz S."/>
            <person name="Brambilla E."/>
            <person name="Klenk H.-P."/>
            <person name="Eisen J.A."/>
        </authorList>
    </citation>
    <scope>NUCLEOTIDE SEQUENCE [LARGE SCALE GENOMIC DNA]</scope>
    <source>
        <strain evidence="16">ATCC BAA-1111 / DSM 21527 / NCTC 11395 / H</strain>
    </source>
</reference>
<evidence type="ECO:0000256" key="2">
    <source>
        <dbReference type="ARBA" id="ARBA00001936"/>
    </source>
</evidence>
<dbReference type="RefSeq" id="WP_014804055.1">
    <property type="nucleotide sequence ID" value="NC_018020.1"/>
</dbReference>
<dbReference type="KEGG" id="tpx:Turpa_2914"/>
<evidence type="ECO:0000256" key="1">
    <source>
        <dbReference type="ARBA" id="ARBA00001782"/>
    </source>
</evidence>
<evidence type="ECO:0000256" key="12">
    <source>
        <dbReference type="PIRSR" id="PIRSR001461-1"/>
    </source>
</evidence>
<dbReference type="GO" id="GO:0005737">
    <property type="term" value="C:cytoplasm"/>
    <property type="evidence" value="ECO:0007669"/>
    <property type="project" value="UniProtKB-ARBA"/>
</dbReference>
<dbReference type="GO" id="GO:0006098">
    <property type="term" value="P:pentose-phosphate shunt"/>
    <property type="evidence" value="ECO:0007669"/>
    <property type="project" value="UniProtKB-UniRule"/>
</dbReference>
<feature type="binding site" evidence="14">
    <location>
        <position position="66"/>
    </location>
    <ligand>
        <name>substrate</name>
    </ligand>
</feature>
<dbReference type="GO" id="GO:0046872">
    <property type="term" value="F:metal ion binding"/>
    <property type="evidence" value="ECO:0007669"/>
    <property type="project" value="UniProtKB-KW"/>
</dbReference>
<comment type="cofactor">
    <cofactor evidence="5">
        <name>Fe(2+)</name>
        <dbReference type="ChEBI" id="CHEBI:29033"/>
    </cofactor>
</comment>
<evidence type="ECO:0000256" key="10">
    <source>
        <dbReference type="NCBIfam" id="TIGR01163"/>
    </source>
</evidence>
<feature type="binding site" evidence="13">
    <location>
        <position position="33"/>
    </location>
    <ligand>
        <name>a divalent metal cation</name>
        <dbReference type="ChEBI" id="CHEBI:60240"/>
    </ligand>
</feature>
<gene>
    <name evidence="15" type="ordered locus">Turpa_2914</name>
</gene>
<feature type="binding site" evidence="13">
    <location>
        <position position="178"/>
    </location>
    <ligand>
        <name>a divalent metal cation</name>
        <dbReference type="ChEBI" id="CHEBI:60240"/>
    </ligand>
</feature>
<evidence type="ECO:0000256" key="3">
    <source>
        <dbReference type="ARBA" id="ARBA00001941"/>
    </source>
</evidence>
<dbReference type="FunFam" id="3.20.20.70:FF:000004">
    <property type="entry name" value="Ribulose-phosphate 3-epimerase"/>
    <property type="match status" value="1"/>
</dbReference>
<dbReference type="EMBL" id="CP002959">
    <property type="protein sequence ID" value="AFM13553.1"/>
    <property type="molecule type" value="Genomic_DNA"/>
</dbReference>
<feature type="binding site" evidence="14">
    <location>
        <position position="8"/>
    </location>
    <ligand>
        <name>substrate</name>
    </ligand>
</feature>
<evidence type="ECO:0000256" key="9">
    <source>
        <dbReference type="ARBA" id="ARBA00023235"/>
    </source>
</evidence>
<keyword evidence="13" id="KW-0170">Cobalt</keyword>
<dbReference type="OrthoDB" id="1645589at2"/>
<dbReference type="InterPro" id="IPR011060">
    <property type="entry name" value="RibuloseP-bd_barrel"/>
</dbReference>
<dbReference type="AlphaFoldDB" id="I4B8E6"/>
<evidence type="ECO:0000256" key="13">
    <source>
        <dbReference type="PIRSR" id="PIRSR001461-2"/>
    </source>
</evidence>
<evidence type="ECO:0000313" key="16">
    <source>
        <dbReference type="Proteomes" id="UP000006048"/>
    </source>
</evidence>
<dbReference type="Proteomes" id="UP000006048">
    <property type="component" value="Chromosome"/>
</dbReference>
<keyword evidence="16" id="KW-1185">Reference proteome</keyword>
<comment type="catalytic activity">
    <reaction evidence="1 11">
        <text>D-ribulose 5-phosphate = D-xylulose 5-phosphate</text>
        <dbReference type="Rhea" id="RHEA:13677"/>
        <dbReference type="ChEBI" id="CHEBI:57737"/>
        <dbReference type="ChEBI" id="CHEBI:58121"/>
        <dbReference type="EC" id="5.1.3.1"/>
    </reaction>
</comment>
<evidence type="ECO:0000313" key="15">
    <source>
        <dbReference type="EMBL" id="AFM13553.1"/>
    </source>
</evidence>